<name>A0ABN3JVR5_9ACTN</name>
<dbReference type="Proteomes" id="UP001500460">
    <property type="component" value="Unassembled WGS sequence"/>
</dbReference>
<accession>A0ABN3JVR5</accession>
<organism evidence="1 2">
    <name type="scientific">Streptomyces glaucus</name>
    <dbReference type="NCBI Taxonomy" id="284029"/>
    <lineage>
        <taxon>Bacteria</taxon>
        <taxon>Bacillati</taxon>
        <taxon>Actinomycetota</taxon>
        <taxon>Actinomycetes</taxon>
        <taxon>Kitasatosporales</taxon>
        <taxon>Streptomycetaceae</taxon>
        <taxon>Streptomyces</taxon>
    </lineage>
</organism>
<dbReference type="RefSeq" id="WP_344603788.1">
    <property type="nucleotide sequence ID" value="NZ_BAAATK010000018.1"/>
</dbReference>
<gene>
    <name evidence="1" type="ORF">GCM10010421_31790</name>
</gene>
<reference evidence="1 2" key="1">
    <citation type="journal article" date="2019" name="Int. J. Syst. Evol. Microbiol.">
        <title>The Global Catalogue of Microorganisms (GCM) 10K type strain sequencing project: providing services to taxonomists for standard genome sequencing and annotation.</title>
        <authorList>
            <consortium name="The Broad Institute Genomics Platform"/>
            <consortium name="The Broad Institute Genome Sequencing Center for Infectious Disease"/>
            <person name="Wu L."/>
            <person name="Ma J."/>
        </authorList>
    </citation>
    <scope>NUCLEOTIDE SEQUENCE [LARGE SCALE GENOMIC DNA]</scope>
    <source>
        <strain evidence="1 2">JCM 6922</strain>
    </source>
</reference>
<proteinExistence type="predicted"/>
<evidence type="ECO:0000313" key="2">
    <source>
        <dbReference type="Proteomes" id="UP001500460"/>
    </source>
</evidence>
<sequence length="101" mass="11077">MTPDAALGHLITVLAGQLTTNPVPVAFWMPTAGDRAGAVIWGDPNRRTSYRPGDDPAEWEFRELVMGWPEFVNLIRGGLAPAQVNTAIQARAARYRARYGL</sequence>
<comment type="caution">
    <text evidence="1">The sequence shown here is derived from an EMBL/GenBank/DDBJ whole genome shotgun (WGS) entry which is preliminary data.</text>
</comment>
<keyword evidence="2" id="KW-1185">Reference proteome</keyword>
<protein>
    <submittedName>
        <fullName evidence="1">Uncharacterized protein</fullName>
    </submittedName>
</protein>
<evidence type="ECO:0000313" key="1">
    <source>
        <dbReference type="EMBL" id="GAA2439210.1"/>
    </source>
</evidence>
<dbReference type="EMBL" id="BAAATK010000018">
    <property type="protein sequence ID" value="GAA2439210.1"/>
    <property type="molecule type" value="Genomic_DNA"/>
</dbReference>